<accession>A0AAD9PRL5</accession>
<reference evidence="1" key="2">
    <citation type="journal article" date="2023" name="Science">
        <title>Genomic signatures of disease resistance in endangered staghorn corals.</title>
        <authorList>
            <person name="Vollmer S.V."/>
            <person name="Selwyn J.D."/>
            <person name="Despard B.A."/>
            <person name="Roesel C.L."/>
        </authorList>
    </citation>
    <scope>NUCLEOTIDE SEQUENCE</scope>
    <source>
        <strain evidence="1">K2</strain>
    </source>
</reference>
<sequence>MLVGQRSSRNIVNVALRKAKSAFYASQIENVTGNAKKAWKTVNDILGRKQRADDVREIKINDHSVTSPEEIAEKFNDYFTSIGPSLAENIDNSERNYSQFVYRVDGIFYFQPVSSSQVYKLLNSLSVCKASGIDKISAKVLKWAAPVVSE</sequence>
<dbReference type="EMBL" id="JARQWQ010000168">
    <property type="protein sequence ID" value="KAK2547770.1"/>
    <property type="molecule type" value="Genomic_DNA"/>
</dbReference>
<organism evidence="1 2">
    <name type="scientific">Acropora cervicornis</name>
    <name type="common">Staghorn coral</name>
    <dbReference type="NCBI Taxonomy" id="6130"/>
    <lineage>
        <taxon>Eukaryota</taxon>
        <taxon>Metazoa</taxon>
        <taxon>Cnidaria</taxon>
        <taxon>Anthozoa</taxon>
        <taxon>Hexacorallia</taxon>
        <taxon>Scleractinia</taxon>
        <taxon>Astrocoeniina</taxon>
        <taxon>Acroporidae</taxon>
        <taxon>Acropora</taxon>
    </lineage>
</organism>
<comment type="caution">
    <text evidence="1">The sequence shown here is derived from an EMBL/GenBank/DDBJ whole genome shotgun (WGS) entry which is preliminary data.</text>
</comment>
<evidence type="ECO:0000313" key="1">
    <source>
        <dbReference type="EMBL" id="KAK2547770.1"/>
    </source>
</evidence>
<gene>
    <name evidence="1" type="ORF">P5673_032178</name>
</gene>
<evidence type="ECO:0000313" key="2">
    <source>
        <dbReference type="Proteomes" id="UP001249851"/>
    </source>
</evidence>
<proteinExistence type="predicted"/>
<name>A0AAD9PRL5_ACRCE</name>
<reference evidence="1" key="1">
    <citation type="journal article" date="2023" name="G3 (Bethesda)">
        <title>Whole genome assembly and annotation of the endangered Caribbean coral Acropora cervicornis.</title>
        <authorList>
            <person name="Selwyn J.D."/>
            <person name="Vollmer S.V."/>
        </authorList>
    </citation>
    <scope>NUCLEOTIDE SEQUENCE</scope>
    <source>
        <strain evidence="1">K2</strain>
    </source>
</reference>
<protein>
    <submittedName>
        <fullName evidence="1">Uncharacterized protein</fullName>
    </submittedName>
</protein>
<dbReference type="AlphaFoldDB" id="A0AAD9PRL5"/>
<keyword evidence="2" id="KW-1185">Reference proteome</keyword>
<dbReference type="PANTHER" id="PTHR47510:SF3">
    <property type="entry name" value="ENDO_EXONUCLEASE_PHOSPHATASE DOMAIN-CONTAINING PROTEIN"/>
    <property type="match status" value="1"/>
</dbReference>
<dbReference type="Proteomes" id="UP001249851">
    <property type="component" value="Unassembled WGS sequence"/>
</dbReference>
<dbReference type="PANTHER" id="PTHR47510">
    <property type="entry name" value="REVERSE TRANSCRIPTASE DOMAIN-CONTAINING PROTEIN"/>
    <property type="match status" value="1"/>
</dbReference>